<dbReference type="PANTHER" id="PTHR11098">
    <property type="entry name" value="NICOTINATE PHOSPHORIBOSYLTRANSFERASE"/>
    <property type="match status" value="1"/>
</dbReference>
<comment type="caution">
    <text evidence="11">The sequence shown here is derived from an EMBL/GenBank/DDBJ whole genome shotgun (WGS) entry which is preliminary data.</text>
</comment>
<evidence type="ECO:0000256" key="5">
    <source>
        <dbReference type="ARBA" id="ARBA00022598"/>
    </source>
</evidence>
<dbReference type="AlphaFoldDB" id="A0A1Q2YB90"/>
<evidence type="ECO:0000259" key="9">
    <source>
        <dbReference type="Pfam" id="PF04095"/>
    </source>
</evidence>
<dbReference type="SUPFAM" id="SSF51690">
    <property type="entry name" value="Nicotinate/Quinolinate PRTase C-terminal domain-like"/>
    <property type="match status" value="1"/>
</dbReference>
<dbReference type="InterPro" id="IPR040727">
    <property type="entry name" value="NAPRTase_N"/>
</dbReference>
<keyword evidence="5 8" id="KW-0436">Ligase</keyword>
<dbReference type="InterPro" id="IPR036068">
    <property type="entry name" value="Nicotinate_pribotase-like_C"/>
</dbReference>
<gene>
    <name evidence="11" type="ORF">PMKS-000258</name>
</gene>
<dbReference type="InterPro" id="IPR041525">
    <property type="entry name" value="N/Namide_PRibTrfase"/>
</dbReference>
<dbReference type="Pfam" id="PF17767">
    <property type="entry name" value="NAPRTase_N"/>
    <property type="match status" value="1"/>
</dbReference>
<comment type="PTM">
    <text evidence="8">Transiently phosphorylated on a His residue during the reaction cycle. Phosphorylation strongly increases the affinity for substrates and increases the rate of nicotinate D-ribonucleotide production. Dephosphorylation regenerates the low-affinity form of the enzyme, leading to product release.</text>
</comment>
<accession>A0A1Q2YB90</accession>
<dbReference type="PIRSF" id="PIRSF000484">
    <property type="entry name" value="NAPRT"/>
    <property type="match status" value="1"/>
</dbReference>
<evidence type="ECO:0000256" key="7">
    <source>
        <dbReference type="ARBA" id="ARBA00048668"/>
    </source>
</evidence>
<dbReference type="EC" id="6.3.4.21" evidence="3 8"/>
<dbReference type="UniPathway" id="UPA00253">
    <property type="reaction ID" value="UER00457"/>
</dbReference>
<keyword evidence="4" id="KW-0597">Phosphoprotein</keyword>
<organism evidence="11 12">
    <name type="scientific">Pichia membranifaciens</name>
    <dbReference type="NCBI Taxonomy" id="4926"/>
    <lineage>
        <taxon>Eukaryota</taxon>
        <taxon>Fungi</taxon>
        <taxon>Dikarya</taxon>
        <taxon>Ascomycota</taxon>
        <taxon>Saccharomycotina</taxon>
        <taxon>Pichiomycetes</taxon>
        <taxon>Pichiales</taxon>
        <taxon>Pichiaceae</taxon>
        <taxon>Pichia</taxon>
    </lineage>
</organism>
<dbReference type="GO" id="GO:0004516">
    <property type="term" value="F:nicotinate phosphoribosyltransferase activity"/>
    <property type="evidence" value="ECO:0007669"/>
    <property type="project" value="UniProtKB-UniRule"/>
</dbReference>
<dbReference type="GO" id="GO:0034355">
    <property type="term" value="P:NAD+ biosynthetic process via the salvage pathway"/>
    <property type="evidence" value="ECO:0007669"/>
    <property type="project" value="TreeGrafter"/>
</dbReference>
<proteinExistence type="inferred from homology"/>
<evidence type="ECO:0000256" key="1">
    <source>
        <dbReference type="ARBA" id="ARBA00004952"/>
    </source>
</evidence>
<comment type="pathway">
    <text evidence="1 8">Cofactor biosynthesis; NAD(+) biosynthesis; nicotinate D-ribonucleotide from nicotinate: step 1/1.</text>
</comment>
<dbReference type="OrthoDB" id="193380at2759"/>
<dbReference type="Gene3D" id="3.20.140.10">
    <property type="entry name" value="nicotinate phosphoribosyltransferase"/>
    <property type="match status" value="1"/>
</dbReference>
<evidence type="ECO:0000313" key="12">
    <source>
        <dbReference type="Proteomes" id="UP000186136"/>
    </source>
</evidence>
<reference evidence="11 12" key="1">
    <citation type="submission" date="2016-08" db="EMBL/GenBank/DDBJ databases">
        <title>Whole genome shotgun sequence of Pichia membranifaciens KS47-1.</title>
        <authorList>
            <person name="Konishi M."/>
            <person name="Ishida M."/>
            <person name="Arakawa T."/>
            <person name="Kato Y."/>
            <person name="Horiuchi J."/>
        </authorList>
    </citation>
    <scope>NUCLEOTIDE SEQUENCE [LARGE SCALE GENOMIC DNA]</scope>
    <source>
        <strain evidence="11 12">KS47-1</strain>
    </source>
</reference>
<dbReference type="PANTHER" id="PTHR11098:SF1">
    <property type="entry name" value="NICOTINATE PHOSPHORIBOSYLTRANSFERASE"/>
    <property type="match status" value="1"/>
</dbReference>
<dbReference type="InterPro" id="IPR006406">
    <property type="entry name" value="Nic_PRibTrfase"/>
</dbReference>
<evidence type="ECO:0000256" key="4">
    <source>
        <dbReference type="ARBA" id="ARBA00022553"/>
    </source>
</evidence>
<keyword evidence="6 8" id="KW-0662">Pyridine nucleotide biosynthesis</keyword>
<dbReference type="InterPro" id="IPR007229">
    <property type="entry name" value="Nic_PRibTrfase-Fam"/>
</dbReference>
<dbReference type="Proteomes" id="UP000186136">
    <property type="component" value="Unassembled WGS sequence"/>
</dbReference>
<dbReference type="NCBIfam" id="TIGR01514">
    <property type="entry name" value="NAPRTase"/>
    <property type="match status" value="1"/>
</dbReference>
<evidence type="ECO:0000256" key="2">
    <source>
        <dbReference type="ARBA" id="ARBA00010897"/>
    </source>
</evidence>
<dbReference type="Pfam" id="PF04095">
    <property type="entry name" value="NAPRTase"/>
    <property type="match status" value="1"/>
</dbReference>
<comment type="function">
    <text evidence="8">Catalyzes the synthesis of beta-nicotinate D-ribonucleotide from nicotinate and 5-phospho-D-ribose 1-phosphate at the expense of ATP.</text>
</comment>
<comment type="catalytic activity">
    <reaction evidence="7 8">
        <text>5-phospho-alpha-D-ribose 1-diphosphate + nicotinate + ATP + H2O = nicotinate beta-D-ribonucleotide + ADP + phosphate + diphosphate</text>
        <dbReference type="Rhea" id="RHEA:36163"/>
        <dbReference type="ChEBI" id="CHEBI:15377"/>
        <dbReference type="ChEBI" id="CHEBI:30616"/>
        <dbReference type="ChEBI" id="CHEBI:32544"/>
        <dbReference type="ChEBI" id="CHEBI:33019"/>
        <dbReference type="ChEBI" id="CHEBI:43474"/>
        <dbReference type="ChEBI" id="CHEBI:57502"/>
        <dbReference type="ChEBI" id="CHEBI:58017"/>
        <dbReference type="ChEBI" id="CHEBI:456216"/>
        <dbReference type="EC" id="6.3.4.21"/>
    </reaction>
</comment>
<dbReference type="EMBL" id="BDGI01000008">
    <property type="protein sequence ID" value="GAV26802.1"/>
    <property type="molecule type" value="Genomic_DNA"/>
</dbReference>
<name>A0A1Q2YB90_9ASCO</name>
<evidence type="ECO:0000256" key="6">
    <source>
        <dbReference type="ARBA" id="ARBA00022642"/>
    </source>
</evidence>
<protein>
    <recommendedName>
        <fullName evidence="3 8">Nicotinate phosphoribosyltransferase</fullName>
        <ecNumber evidence="3 8">6.3.4.21</ecNumber>
    </recommendedName>
</protein>
<keyword evidence="12" id="KW-1185">Reference proteome</keyword>
<feature type="domain" description="Nicotinate phosphoribosyltransferase N-terminal" evidence="10">
    <location>
        <begin position="11"/>
        <end position="136"/>
    </location>
</feature>
<evidence type="ECO:0000256" key="8">
    <source>
        <dbReference type="RuleBase" id="RU003838"/>
    </source>
</evidence>
<dbReference type="GO" id="GO:0005829">
    <property type="term" value="C:cytosol"/>
    <property type="evidence" value="ECO:0007669"/>
    <property type="project" value="TreeGrafter"/>
</dbReference>
<dbReference type="SUPFAM" id="SSF54675">
    <property type="entry name" value="Nicotinate/Quinolinate PRTase N-terminal domain-like"/>
    <property type="match status" value="1"/>
</dbReference>
<evidence type="ECO:0000259" key="10">
    <source>
        <dbReference type="Pfam" id="PF17767"/>
    </source>
</evidence>
<sequence length="453" mass="51258">MVATPIITSLLDTDLYKITMQAAIHRHYPKVPCEFLLTNRTPDKKLDRKAYDWLCEQIKSLEHLRFTDEEIAYLKTKIGYLGDNHFEWLRTVRLNPDKEIKIIPELSGDEYNLTITAFGDWEIVTLYEIPVLSLLSECYFRFIDTKWKIDGKEVAVLENGDFTESLPKPDFELVNSQAFAKTEKLLGAGCTFSEFGTRRRRSFEVQRSVMQGIMKAVKSSNFKGKFLGTSNVLFAKEFGVDPIGTIGHEWMMGVGAIQSIRTSTVDGKPNYDAYLTANRLAMEQYVELVGPMHAGLALTDTYGTDNFLKQFTEPYIGYYVGVRQDSGDPKEYASRLSAWYHEHGYAGDTKKLICFSDSLNTNKCIALKKICEESECAINSVFGIGTNLTNDFDSEPMNIVMKLLSCGGGHAIKISDNVGKNMGDPNTVHEVKKRLGYVEHKWAGGDESHRWKK</sequence>
<evidence type="ECO:0000256" key="3">
    <source>
        <dbReference type="ARBA" id="ARBA00013236"/>
    </source>
</evidence>
<comment type="similarity">
    <text evidence="2 8">Belongs to the NAPRTase family.</text>
</comment>
<evidence type="ECO:0000313" key="11">
    <source>
        <dbReference type="EMBL" id="GAV26802.1"/>
    </source>
</evidence>
<feature type="domain" description="Nicotinate/nicotinamide phosphoribosyltransferase" evidence="9">
    <location>
        <begin position="191"/>
        <end position="436"/>
    </location>
</feature>